<dbReference type="STRING" id="158189.SpiBuddy_0573"/>
<gene>
    <name evidence="2" type="ordered locus">SpiBuddy_0573</name>
</gene>
<dbReference type="HOGENOM" id="CLU_569510_0_0_12"/>
<evidence type="ECO:0000313" key="2">
    <source>
        <dbReference type="EMBL" id="ADY12406.1"/>
    </source>
</evidence>
<dbReference type="Gene3D" id="3.40.50.11440">
    <property type="match status" value="1"/>
</dbReference>
<dbReference type="InterPro" id="IPR048068">
    <property type="entry name" value="LarA-like"/>
</dbReference>
<reference evidence="3" key="1">
    <citation type="submission" date="2011-02" db="EMBL/GenBank/DDBJ databases">
        <title>Complete sequence of Spirochaeta sp. Buddy.</title>
        <authorList>
            <person name="Lucas S."/>
            <person name="Copeland A."/>
            <person name="Lapidus A."/>
            <person name="Cheng J.-F."/>
            <person name="Goodwin L."/>
            <person name="Pitluck S."/>
            <person name="Zeytun A."/>
            <person name="Detter J.C."/>
            <person name="Han C."/>
            <person name="Tapia R."/>
            <person name="Land M."/>
            <person name="Hauser L."/>
            <person name="Kyrpides N."/>
            <person name="Ivanova N."/>
            <person name="Mikhailova N."/>
            <person name="Pagani I."/>
            <person name="Ritalahti K.M."/>
            <person name="Loeffler F.E."/>
            <person name="Woyke T."/>
        </authorList>
    </citation>
    <scope>NUCLEOTIDE SEQUENCE [LARGE SCALE GENOMIC DNA]</scope>
    <source>
        <strain evidence="3">ATCC BAA-1886 / DSM 22777 / Buddy</strain>
    </source>
</reference>
<dbReference type="PANTHER" id="PTHR33171">
    <property type="entry name" value="LAR_N DOMAIN-CONTAINING PROTEIN"/>
    <property type="match status" value="1"/>
</dbReference>
<dbReference type="OrthoDB" id="9770545at2"/>
<protein>
    <recommendedName>
        <fullName evidence="1">LarA-like N-terminal domain-containing protein</fullName>
    </recommendedName>
</protein>
<dbReference type="GO" id="GO:0050043">
    <property type="term" value="F:lactate racemase activity"/>
    <property type="evidence" value="ECO:0007669"/>
    <property type="project" value="InterPro"/>
</dbReference>
<organism evidence="2 3">
    <name type="scientific">Sphaerochaeta globosa (strain ATCC BAA-1886 / DSM 22777 / Buddy)</name>
    <name type="common">Spirochaeta sp. (strain Buddy)</name>
    <dbReference type="NCBI Taxonomy" id="158189"/>
    <lineage>
        <taxon>Bacteria</taxon>
        <taxon>Pseudomonadati</taxon>
        <taxon>Spirochaetota</taxon>
        <taxon>Spirochaetia</taxon>
        <taxon>Spirochaetales</taxon>
        <taxon>Sphaerochaetaceae</taxon>
        <taxon>Sphaerochaeta</taxon>
    </lineage>
</organism>
<dbReference type="PANTHER" id="PTHR33171:SF17">
    <property type="entry name" value="LARA-LIKE N-TERMINAL DOMAIN-CONTAINING PROTEIN"/>
    <property type="match status" value="1"/>
</dbReference>
<dbReference type="eggNOG" id="COG3875">
    <property type="taxonomic scope" value="Bacteria"/>
</dbReference>
<dbReference type="InterPro" id="IPR018657">
    <property type="entry name" value="LarA-like_N"/>
</dbReference>
<dbReference type="EMBL" id="CP002541">
    <property type="protein sequence ID" value="ADY12406.1"/>
    <property type="molecule type" value="Genomic_DNA"/>
</dbReference>
<accession>F0RUP4</accession>
<feature type="domain" description="LarA-like N-terminal" evidence="1">
    <location>
        <begin position="7"/>
        <end position="214"/>
    </location>
</feature>
<dbReference type="Proteomes" id="UP000008466">
    <property type="component" value="Chromosome"/>
</dbReference>
<dbReference type="Pfam" id="PF09861">
    <property type="entry name" value="Lar_N"/>
    <property type="match status" value="1"/>
</dbReference>
<name>F0RUP4_SPHGB</name>
<dbReference type="RefSeq" id="WP_013606259.1">
    <property type="nucleotide sequence ID" value="NC_015152.1"/>
</dbReference>
<proteinExistence type="predicted"/>
<keyword evidence="3" id="KW-1185">Reference proteome</keyword>
<sequence length="491" mass="55168">MKLSFEYGQGLMDATLPDTTDVFIPGETVKDPPVLSNIEAATRQAIEHPMGMKRLREQVNADSKVVIIFPDRVKGGFQADSHRKVSIPILIEECTKAGVSDHNIKLICSNGLHRKNTKEEIRSILGDEIFNRFWDLGQIANHDSEDWDNLVDLGYEDAYNARVIMNKDVFDADVAILVGHALGNPYGGYSGGYKHCATGITHWKCIGAHHNPSVMHRSDFVPVSTNSLMRSKFDAIGKHMERMMGKDFFVCDAVLDTYQRQIAVFAGKADLVQQASWKVADKRTYVHWAKKKYDIMVFGMPQSFHYGNGMGTNPILMLQAISAQIIRHKRILSDNPVIICSSACNGYFHDEEFPSYRETYELFQKNYANTLPEIERFGEAMSMRKEYIDAYRYGYGYHPFHAFSMISCGHIAEKQCAAIYIVGAQEPGYARAMGMKTRATFEEALLDARKYTGENPSILALPKTFKTASVHLCMKGSTATVAEDMCCPSTH</sequence>
<evidence type="ECO:0000313" key="3">
    <source>
        <dbReference type="Proteomes" id="UP000008466"/>
    </source>
</evidence>
<dbReference type="KEGG" id="sbu:SpiBuddy_0573"/>
<dbReference type="AlphaFoldDB" id="F0RUP4"/>
<evidence type="ECO:0000259" key="1">
    <source>
        <dbReference type="Pfam" id="PF09861"/>
    </source>
</evidence>